<feature type="transmembrane region" description="Helical" evidence="8">
    <location>
        <begin position="57"/>
        <end position="81"/>
    </location>
</feature>
<evidence type="ECO:0000313" key="10">
    <source>
        <dbReference type="EMBL" id="NDL67274.1"/>
    </source>
</evidence>
<evidence type="ECO:0000256" key="8">
    <source>
        <dbReference type="RuleBase" id="RU363032"/>
    </source>
</evidence>
<feature type="domain" description="ABC transmembrane type-1" evidence="9">
    <location>
        <begin position="330"/>
        <end position="536"/>
    </location>
</feature>
<keyword evidence="11" id="KW-1185">Reference proteome</keyword>
<feature type="transmembrane region" description="Helical" evidence="8">
    <location>
        <begin position="12"/>
        <end position="37"/>
    </location>
</feature>
<dbReference type="Pfam" id="PF00528">
    <property type="entry name" value="BPD_transp_1"/>
    <property type="match status" value="2"/>
</dbReference>
<keyword evidence="4" id="KW-0997">Cell inner membrane</keyword>
<dbReference type="InterPro" id="IPR000515">
    <property type="entry name" value="MetI-like"/>
</dbReference>
<dbReference type="PANTHER" id="PTHR43357:SF3">
    <property type="entry name" value="FE(3+)-TRANSPORT SYSTEM PERMEASE PROTEIN FBPB 2"/>
    <property type="match status" value="1"/>
</dbReference>
<keyword evidence="2 8" id="KW-0813">Transport</keyword>
<evidence type="ECO:0000256" key="1">
    <source>
        <dbReference type="ARBA" id="ARBA00004429"/>
    </source>
</evidence>
<protein>
    <submittedName>
        <fullName evidence="10">Iron ABC transporter permease</fullName>
    </submittedName>
</protein>
<dbReference type="PANTHER" id="PTHR43357">
    <property type="entry name" value="INNER MEMBRANE ABC TRANSPORTER PERMEASE PROTEIN YDCV"/>
    <property type="match status" value="1"/>
</dbReference>
<dbReference type="Gene3D" id="1.10.3720.10">
    <property type="entry name" value="MetI-like"/>
    <property type="match status" value="2"/>
</dbReference>
<gene>
    <name evidence="10" type="ORF">GXN74_05925</name>
</gene>
<dbReference type="InterPro" id="IPR035906">
    <property type="entry name" value="MetI-like_sf"/>
</dbReference>
<evidence type="ECO:0000313" key="11">
    <source>
        <dbReference type="Proteomes" id="UP000461585"/>
    </source>
</evidence>
<feature type="transmembrane region" description="Helical" evidence="8">
    <location>
        <begin position="185"/>
        <end position="207"/>
    </location>
</feature>
<evidence type="ECO:0000256" key="6">
    <source>
        <dbReference type="ARBA" id="ARBA00022989"/>
    </source>
</evidence>
<feature type="transmembrane region" description="Helical" evidence="8">
    <location>
        <begin position="139"/>
        <end position="164"/>
    </location>
</feature>
<evidence type="ECO:0000256" key="5">
    <source>
        <dbReference type="ARBA" id="ARBA00022692"/>
    </source>
</evidence>
<dbReference type="CDD" id="cd06261">
    <property type="entry name" value="TM_PBP2"/>
    <property type="match status" value="2"/>
</dbReference>
<feature type="transmembrane region" description="Helical" evidence="8">
    <location>
        <begin position="288"/>
        <end position="308"/>
    </location>
</feature>
<keyword evidence="5 8" id="KW-0812">Transmembrane</keyword>
<evidence type="ECO:0000259" key="9">
    <source>
        <dbReference type="PROSITE" id="PS50928"/>
    </source>
</evidence>
<evidence type="ECO:0000256" key="4">
    <source>
        <dbReference type="ARBA" id="ARBA00022519"/>
    </source>
</evidence>
<reference evidence="10 11" key="1">
    <citation type="submission" date="2020-01" db="EMBL/GenBank/DDBJ databases">
        <title>Anaeroalcalibacter tamaniensis gen. nov., sp. nov., moderately halophilic strictly anaerobic fermenter bacterium from mud volcano of Taman peninsula.</title>
        <authorList>
            <person name="Frolova A."/>
            <person name="Merkel A.Y."/>
            <person name="Slobodkin A.I."/>
        </authorList>
    </citation>
    <scope>NUCLEOTIDE SEQUENCE [LARGE SCALE GENOMIC DNA]</scope>
    <source>
        <strain evidence="10 11">F-3ap</strain>
    </source>
</reference>
<keyword evidence="7 8" id="KW-0472">Membrane</keyword>
<dbReference type="GO" id="GO:0005886">
    <property type="term" value="C:plasma membrane"/>
    <property type="evidence" value="ECO:0007669"/>
    <property type="project" value="UniProtKB-SubCell"/>
</dbReference>
<feature type="transmembrane region" description="Helical" evidence="8">
    <location>
        <begin position="460"/>
        <end position="482"/>
    </location>
</feature>
<feature type="transmembrane region" description="Helical" evidence="8">
    <location>
        <begin position="328"/>
        <end position="351"/>
    </location>
</feature>
<comment type="similarity">
    <text evidence="8">Belongs to the binding-protein-dependent transport system permease family.</text>
</comment>
<proteinExistence type="inferred from homology"/>
<feature type="transmembrane region" description="Helical" evidence="8">
    <location>
        <begin position="518"/>
        <end position="537"/>
    </location>
</feature>
<keyword evidence="3" id="KW-1003">Cell membrane</keyword>
<dbReference type="EMBL" id="JAAEEH010000012">
    <property type="protein sequence ID" value="NDL67274.1"/>
    <property type="molecule type" value="Genomic_DNA"/>
</dbReference>
<accession>A0A7X5KMS5</accession>
<feature type="transmembrane region" description="Helical" evidence="8">
    <location>
        <begin position="240"/>
        <end position="258"/>
    </location>
</feature>
<dbReference type="PROSITE" id="PS50928">
    <property type="entry name" value="ABC_TM1"/>
    <property type="match status" value="2"/>
</dbReference>
<comment type="caution">
    <text evidence="10">The sequence shown here is derived from an EMBL/GenBank/DDBJ whole genome shotgun (WGS) entry which is preliminary data.</text>
</comment>
<evidence type="ECO:0000256" key="2">
    <source>
        <dbReference type="ARBA" id="ARBA00022448"/>
    </source>
</evidence>
<dbReference type="AlphaFoldDB" id="A0A7X5KMS5"/>
<feature type="transmembrane region" description="Helical" evidence="8">
    <location>
        <begin position="412"/>
        <end position="439"/>
    </location>
</feature>
<dbReference type="RefSeq" id="WP_162369999.1">
    <property type="nucleotide sequence ID" value="NZ_JAAEEH010000012.1"/>
</dbReference>
<feature type="transmembrane region" description="Helical" evidence="8">
    <location>
        <begin position="372"/>
        <end position="392"/>
    </location>
</feature>
<evidence type="ECO:0000256" key="3">
    <source>
        <dbReference type="ARBA" id="ARBA00022475"/>
    </source>
</evidence>
<comment type="subcellular location">
    <subcellularLocation>
        <location evidence="1">Cell inner membrane</location>
        <topology evidence="1">Multi-pass membrane protein</topology>
    </subcellularLocation>
    <subcellularLocation>
        <location evidence="8">Cell membrane</location>
        <topology evidence="8">Multi-pass membrane protein</topology>
    </subcellularLocation>
</comment>
<keyword evidence="6 8" id="KW-1133">Transmembrane helix</keyword>
<evidence type="ECO:0000256" key="7">
    <source>
        <dbReference type="ARBA" id="ARBA00023136"/>
    </source>
</evidence>
<dbReference type="SUPFAM" id="SSF161098">
    <property type="entry name" value="MetI-like"/>
    <property type="match status" value="2"/>
</dbReference>
<name>A0A7X5KMS5_9FIRM</name>
<sequence>MNALNQNRKVGYGLLPTFLVILLLNLPVLVILQRVGFGPNENWEHFKEFLLADMVKGTLLLVLGSMLFTGLAGVVLAYLVTMFDFPLKGLLKWLLYIPITIPPYIAAYVYTGMLGYTGILQKTLRAWEVEVQPGWFNIMHIRGAIFIYTITLYPYVYGIVRAFLENHSGGYIDAARIHGCGPLRIFTKVVLPLVRVPLAGSLMLVMMEVVGDYGVVKYFNIRTVSSSIFSLWFGMGDGEVAIRLAFHVLLFILLFQVLEEVLRGKRRFNQSGSQPRGITPKVLGGGRGWALTGGLFLFFAVAFLLPLAQMLGWSVLAYRQVRLENLGAVVGNTLLFGSLAAGLVVLLGVTVSHYRRWYGDRGKQVLGRLTQSGYSIPGAVIAIGVVTTFVSLDNFLHPVYRFFDPETRKLVLSGSVAMLVFAFVVRYMAVGYNSVNAAFSRIGRKYNDAARTLGRSRGAAMLGVELPMLKNSLVAGFLLTFIDILKELPLTLLLRPFNYNTLASRAYEYANDERIMEASVPSLLIVLVSLGGVAVLARLSEKRTCGKETP</sequence>
<feature type="transmembrane region" description="Helical" evidence="8">
    <location>
        <begin position="93"/>
        <end position="119"/>
    </location>
</feature>
<organism evidence="10 11">
    <name type="scientific">Anaerotalea alkaliphila</name>
    <dbReference type="NCBI Taxonomy" id="2662126"/>
    <lineage>
        <taxon>Bacteria</taxon>
        <taxon>Bacillati</taxon>
        <taxon>Bacillota</taxon>
        <taxon>Clostridia</taxon>
        <taxon>Eubacteriales</taxon>
        <taxon>Anaerotalea</taxon>
    </lineage>
</organism>
<feature type="domain" description="ABC transmembrane type-1" evidence="9">
    <location>
        <begin position="55"/>
        <end position="259"/>
    </location>
</feature>
<dbReference type="Proteomes" id="UP000461585">
    <property type="component" value="Unassembled WGS sequence"/>
</dbReference>
<dbReference type="GO" id="GO:0055085">
    <property type="term" value="P:transmembrane transport"/>
    <property type="evidence" value="ECO:0007669"/>
    <property type="project" value="InterPro"/>
</dbReference>